<dbReference type="FunFam" id="6.10.250.3410:FF:000001">
    <property type="entry name" value="Protein DBF4 homolog A"/>
    <property type="match status" value="1"/>
</dbReference>
<evidence type="ECO:0000259" key="6">
    <source>
        <dbReference type="PROSITE" id="PS51265"/>
    </source>
</evidence>
<evidence type="ECO:0000256" key="4">
    <source>
        <dbReference type="PROSITE-ProRule" id="PRU00600"/>
    </source>
</evidence>
<dbReference type="PANTHER" id="PTHR15375">
    <property type="entry name" value="ACTIVATOR OF S-PHASE KINASE-RELATED"/>
    <property type="match status" value="1"/>
</dbReference>
<dbReference type="AlphaFoldDB" id="A0A0L0DB99"/>
<dbReference type="InterPro" id="IPR006572">
    <property type="entry name" value="Znf_DBF"/>
</dbReference>
<feature type="region of interest" description="Disordered" evidence="5">
    <location>
        <begin position="421"/>
        <end position="449"/>
    </location>
</feature>
<keyword evidence="3" id="KW-0862">Zinc</keyword>
<sequence length="923" mass="98736">MASSVHEFVFDSESCLRSLSGRIFFRALPPSLAGLQDAVQARVADLVAREETGQDIDDAELQPPRRARKSSRSKSGPIRQDDKEFARKLRRMRKARVTSYSRLRKWIDSLPPLPAQQSSTGPIARSNARGYGRLAARPAVAGGLVIAASTASRSRIFQKLPFVASTSLIAPRTGARKPTVPTRSRMGGITVSRRAGEVAKSVTARLNNMSATRRAARISRASLSRTPQLPAVLVEDPDGEFEPFYKVFAWDADARAFATPRLYLDDAHLSTAGSLFVPGTTPHYIPSPKPPPPRDNESSDTEELLMGTAAAATAKKKKKRSDRRPHNKRKHSSKPHKARAPRPGTCECCNVHYDDYDAHITSDKHRRYALNPDNYADLDNLLNRVAESVRQSQLDDTGSVSPPVRDVVVAADSAAPATVVVHADGDGDDDGDDDDAADESTQPAPPSPALLAPAAEAVVNLSLPSPSQSTPREPQLDVPAFVTPQTRPIPPAVAPLLARPTPRSRYIDVDAANASLVSQLAAIDDSDSDDDSDNDSDDNDGKALLGQAGLRAMPMAPGHARMRRRSGSAASSALAPNTAIRGFGNLASPPESADSSASSPQSGSAQPAQKTNSLAQLLSMMETKPSAQVAIAPSRVLRGATASGTRPSRRLTAKPPPRPAVAPVAKPPPAASKPLPKPVGSSISSSPTKSGSSRSSQRMAAYGFLDSPTSPSRRRLVDAGAIHAHAARVRALQTSTTVPVESSDKTFSDERVDLVGVKVAPRPRPIPLNSPLKTTTRLPTKLRRASARSRRDIAAHTQLPPTIRAPVARELNPNTDLVATASPSHRHRAATHSRLSRPQLKRRRRPESGGSVSDRIAKRRKPLGTVPPSFSSSPQDFVEEPAARPQRPAAALHRPRPIVGSNVKTAPAIEPEFTVTFNADELV</sequence>
<feature type="region of interest" description="Disordered" evidence="5">
    <location>
        <begin position="524"/>
        <end position="710"/>
    </location>
</feature>
<feature type="compositionally biased region" description="Low complexity" evidence="5">
    <location>
        <begin position="678"/>
        <end position="696"/>
    </location>
</feature>
<feature type="compositionally biased region" description="Basic residues" evidence="5">
    <location>
        <begin position="824"/>
        <end position="845"/>
    </location>
</feature>
<dbReference type="RefSeq" id="XP_013757721.1">
    <property type="nucleotide sequence ID" value="XM_013902267.1"/>
</dbReference>
<proteinExistence type="predicted"/>
<dbReference type="GO" id="GO:0008270">
    <property type="term" value="F:zinc ion binding"/>
    <property type="evidence" value="ECO:0007669"/>
    <property type="project" value="UniProtKB-KW"/>
</dbReference>
<dbReference type="PROSITE" id="PS51265">
    <property type="entry name" value="ZF_DBF4"/>
    <property type="match status" value="1"/>
</dbReference>
<feature type="compositionally biased region" description="Acidic residues" evidence="5">
    <location>
        <begin position="426"/>
        <end position="438"/>
    </location>
</feature>
<dbReference type="Gene3D" id="6.10.250.3410">
    <property type="entry name" value="DBF zinc finger"/>
    <property type="match status" value="1"/>
</dbReference>
<dbReference type="STRING" id="461836.A0A0L0DB99"/>
<feature type="region of interest" description="Disordered" evidence="5">
    <location>
        <begin position="280"/>
        <end position="345"/>
    </location>
</feature>
<dbReference type="InterPro" id="IPR038545">
    <property type="entry name" value="Znf_DBF_sf"/>
</dbReference>
<reference evidence="7 8" key="1">
    <citation type="submission" date="2010-05" db="EMBL/GenBank/DDBJ databases">
        <title>The Genome Sequence of Thecamonas trahens ATCC 50062.</title>
        <authorList>
            <consortium name="The Broad Institute Genome Sequencing Platform"/>
            <person name="Russ C."/>
            <person name="Cuomo C."/>
            <person name="Shea T."/>
            <person name="Young S.K."/>
            <person name="Zeng Q."/>
            <person name="Koehrsen M."/>
            <person name="Haas B."/>
            <person name="Borodovsky M."/>
            <person name="Guigo R."/>
            <person name="Alvarado L."/>
            <person name="Berlin A."/>
            <person name="Bochicchio J."/>
            <person name="Borenstein D."/>
            <person name="Chapman S."/>
            <person name="Chen Z."/>
            <person name="Freedman E."/>
            <person name="Gellesch M."/>
            <person name="Goldberg J."/>
            <person name="Griggs A."/>
            <person name="Gujja S."/>
            <person name="Heilman E."/>
            <person name="Heiman D."/>
            <person name="Hepburn T."/>
            <person name="Howarth C."/>
            <person name="Jen D."/>
            <person name="Larson L."/>
            <person name="Mehta T."/>
            <person name="Park D."/>
            <person name="Pearson M."/>
            <person name="Roberts A."/>
            <person name="Saif S."/>
            <person name="Shenoy N."/>
            <person name="Sisk P."/>
            <person name="Stolte C."/>
            <person name="Sykes S."/>
            <person name="Thomson T."/>
            <person name="Walk T."/>
            <person name="White J."/>
            <person name="Yandava C."/>
            <person name="Burger G."/>
            <person name="Gray M.W."/>
            <person name="Holland P.W.H."/>
            <person name="King N."/>
            <person name="Lang F.B.F."/>
            <person name="Roger A.J."/>
            <person name="Ruiz-Trillo I."/>
            <person name="Lander E."/>
            <person name="Nusbaum C."/>
        </authorList>
    </citation>
    <scope>NUCLEOTIDE SEQUENCE [LARGE SCALE GENOMIC DNA]</scope>
    <source>
        <strain evidence="7 8">ATCC 50062</strain>
    </source>
</reference>
<evidence type="ECO:0000256" key="2">
    <source>
        <dbReference type="ARBA" id="ARBA00022771"/>
    </source>
</evidence>
<keyword evidence="1" id="KW-0479">Metal-binding</keyword>
<dbReference type="GO" id="GO:1901987">
    <property type="term" value="P:regulation of cell cycle phase transition"/>
    <property type="evidence" value="ECO:0007669"/>
    <property type="project" value="TreeGrafter"/>
</dbReference>
<dbReference type="PANTHER" id="PTHR15375:SF26">
    <property type="entry name" value="PROTEIN CHIFFON"/>
    <property type="match status" value="1"/>
</dbReference>
<feature type="compositionally biased region" description="Low complexity" evidence="5">
    <location>
        <begin position="587"/>
        <end position="609"/>
    </location>
</feature>
<accession>A0A0L0DB99</accession>
<organism evidence="7 8">
    <name type="scientific">Thecamonas trahens ATCC 50062</name>
    <dbReference type="NCBI Taxonomy" id="461836"/>
    <lineage>
        <taxon>Eukaryota</taxon>
        <taxon>Apusozoa</taxon>
        <taxon>Apusomonadida</taxon>
        <taxon>Apusomonadidae</taxon>
        <taxon>Thecamonas</taxon>
    </lineage>
</organism>
<feature type="domain" description="DBF4-type" evidence="6">
    <location>
        <begin position="339"/>
        <end position="388"/>
    </location>
</feature>
<feature type="compositionally biased region" description="Acidic residues" evidence="5">
    <location>
        <begin position="524"/>
        <end position="538"/>
    </location>
</feature>
<keyword evidence="8" id="KW-1185">Reference proteome</keyword>
<feature type="compositionally biased region" description="Pro residues" evidence="5">
    <location>
        <begin position="654"/>
        <end position="677"/>
    </location>
</feature>
<name>A0A0L0DB99_THETB</name>
<evidence type="ECO:0000256" key="3">
    <source>
        <dbReference type="ARBA" id="ARBA00022833"/>
    </source>
</evidence>
<evidence type="ECO:0000256" key="5">
    <source>
        <dbReference type="SAM" id="MobiDB-lite"/>
    </source>
</evidence>
<dbReference type="GO" id="GO:0003676">
    <property type="term" value="F:nucleic acid binding"/>
    <property type="evidence" value="ECO:0007669"/>
    <property type="project" value="InterPro"/>
</dbReference>
<dbReference type="Pfam" id="PF07535">
    <property type="entry name" value="zf-DBF"/>
    <property type="match status" value="1"/>
</dbReference>
<evidence type="ECO:0000313" key="8">
    <source>
        <dbReference type="Proteomes" id="UP000054408"/>
    </source>
</evidence>
<feature type="region of interest" description="Disordered" evidence="5">
    <location>
        <begin position="54"/>
        <end position="85"/>
    </location>
</feature>
<gene>
    <name evidence="7" type="ORF">AMSG_05655</name>
</gene>
<dbReference type="GO" id="GO:0043539">
    <property type="term" value="F:protein serine/threonine kinase activator activity"/>
    <property type="evidence" value="ECO:0007669"/>
    <property type="project" value="TreeGrafter"/>
</dbReference>
<keyword evidence="2 4" id="KW-0863">Zinc-finger</keyword>
<dbReference type="GO" id="GO:0010571">
    <property type="term" value="P:positive regulation of nuclear cell cycle DNA replication"/>
    <property type="evidence" value="ECO:0007669"/>
    <property type="project" value="TreeGrafter"/>
</dbReference>
<evidence type="ECO:0000256" key="1">
    <source>
        <dbReference type="ARBA" id="ARBA00022723"/>
    </source>
</evidence>
<protein>
    <recommendedName>
        <fullName evidence="6">DBF4-type domain-containing protein</fullName>
    </recommendedName>
</protein>
<dbReference type="SMART" id="SM00586">
    <property type="entry name" value="ZnF_DBF"/>
    <property type="match status" value="1"/>
</dbReference>
<dbReference type="OrthoDB" id="21380at2759"/>
<dbReference type="InterPro" id="IPR051590">
    <property type="entry name" value="Replication_Regulatory_Kinase"/>
</dbReference>
<dbReference type="Proteomes" id="UP000054408">
    <property type="component" value="Unassembled WGS sequence"/>
</dbReference>
<feature type="compositionally biased region" description="Basic residues" evidence="5">
    <location>
        <begin position="314"/>
        <end position="340"/>
    </location>
</feature>
<feature type="region of interest" description="Disordered" evidence="5">
    <location>
        <begin position="765"/>
        <end position="898"/>
    </location>
</feature>
<feature type="compositionally biased region" description="Low complexity" evidence="5">
    <location>
        <begin position="883"/>
        <end position="892"/>
    </location>
</feature>
<evidence type="ECO:0000313" key="7">
    <source>
        <dbReference type="EMBL" id="KNC49614.1"/>
    </source>
</evidence>
<feature type="compositionally biased region" description="Polar residues" evidence="5">
    <location>
        <begin position="812"/>
        <end position="823"/>
    </location>
</feature>
<dbReference type="GeneID" id="25565021"/>
<dbReference type="GO" id="GO:0031431">
    <property type="term" value="C:Dbf4-dependent protein kinase complex"/>
    <property type="evidence" value="ECO:0007669"/>
    <property type="project" value="TreeGrafter"/>
</dbReference>
<dbReference type="EMBL" id="GL349456">
    <property type="protein sequence ID" value="KNC49614.1"/>
    <property type="molecule type" value="Genomic_DNA"/>
</dbReference>